<dbReference type="GO" id="GO:0031177">
    <property type="term" value="F:phosphopantetheine binding"/>
    <property type="evidence" value="ECO:0007669"/>
    <property type="project" value="TreeGrafter"/>
</dbReference>
<accession>A0A1Q9ED09</accession>
<feature type="transmembrane region" description="Helical" evidence="3">
    <location>
        <begin position="212"/>
        <end position="229"/>
    </location>
</feature>
<feature type="compositionally biased region" description="Low complexity" evidence="2">
    <location>
        <begin position="902"/>
        <end position="915"/>
    </location>
</feature>
<feature type="compositionally biased region" description="Basic and acidic residues" evidence="2">
    <location>
        <begin position="951"/>
        <end position="964"/>
    </location>
</feature>
<evidence type="ECO:0000313" key="5">
    <source>
        <dbReference type="EMBL" id="OLQ05313.1"/>
    </source>
</evidence>
<feature type="region of interest" description="Disordered" evidence="2">
    <location>
        <begin position="761"/>
        <end position="800"/>
    </location>
</feature>
<feature type="compositionally biased region" description="Basic and acidic residues" evidence="2">
    <location>
        <begin position="888"/>
        <end position="901"/>
    </location>
</feature>
<feature type="compositionally biased region" description="Basic and acidic residues" evidence="2">
    <location>
        <begin position="1133"/>
        <end position="1162"/>
    </location>
</feature>
<evidence type="ECO:0000259" key="4">
    <source>
        <dbReference type="Pfam" id="PF00501"/>
    </source>
</evidence>
<comment type="caution">
    <text evidence="5">The sequence shown here is derived from an EMBL/GenBank/DDBJ whole genome shotgun (WGS) entry which is preliminary data.</text>
</comment>
<feature type="compositionally biased region" description="Basic and acidic residues" evidence="2">
    <location>
        <begin position="1173"/>
        <end position="1208"/>
    </location>
</feature>
<dbReference type="PANTHER" id="PTHR45527">
    <property type="entry name" value="NONRIBOSOMAL PEPTIDE SYNTHETASE"/>
    <property type="match status" value="1"/>
</dbReference>
<feature type="compositionally biased region" description="Basic and acidic residues" evidence="2">
    <location>
        <begin position="1"/>
        <end position="12"/>
    </location>
</feature>
<dbReference type="SUPFAM" id="SSF56801">
    <property type="entry name" value="Acetyl-CoA synthetase-like"/>
    <property type="match status" value="1"/>
</dbReference>
<evidence type="ECO:0000256" key="2">
    <source>
        <dbReference type="SAM" id="MobiDB-lite"/>
    </source>
</evidence>
<reference evidence="5 6" key="1">
    <citation type="submission" date="2016-02" db="EMBL/GenBank/DDBJ databases">
        <title>Genome analysis of coral dinoflagellate symbionts highlights evolutionary adaptations to a symbiotic lifestyle.</title>
        <authorList>
            <person name="Aranda M."/>
            <person name="Li Y."/>
            <person name="Liew Y.J."/>
            <person name="Baumgarten S."/>
            <person name="Simakov O."/>
            <person name="Wilson M."/>
            <person name="Piel J."/>
            <person name="Ashoor H."/>
            <person name="Bougouffa S."/>
            <person name="Bajic V.B."/>
            <person name="Ryu T."/>
            <person name="Ravasi T."/>
            <person name="Bayer T."/>
            <person name="Micklem G."/>
            <person name="Kim H."/>
            <person name="Bhak J."/>
            <person name="Lajeunesse T.C."/>
            <person name="Voolstra C.R."/>
        </authorList>
    </citation>
    <scope>NUCLEOTIDE SEQUENCE [LARGE SCALE GENOMIC DNA]</scope>
    <source>
        <strain evidence="5 6">CCMP2467</strain>
    </source>
</reference>
<proteinExistence type="predicted"/>
<dbReference type="PANTHER" id="PTHR45527:SF1">
    <property type="entry name" value="FATTY ACID SYNTHASE"/>
    <property type="match status" value="1"/>
</dbReference>
<dbReference type="PROSITE" id="PS00455">
    <property type="entry name" value="AMP_BINDING"/>
    <property type="match status" value="1"/>
</dbReference>
<sequence>MGAFDAVDREREQEDPEDERLPQSCNKFSLLSRGALLILIDQVIPEVKEWLQSLKTVPKAELCDLLGYLCHCCPKSAVPSRRMGDLKAWCRDRWAKYGQGLSGGKSPEADLSLSQWLQLNGASYWSLDKESDDYMVYVTGKNVKLPESFRIMNVKKAWGFRLKLEDWVQALRGTRAADVTKSDAEIAASGWPFLQDFRDPNAAWDAWSRCRFFAFYSAFWVSVVLLVFVRTRWATWRAALSAKSLRSSVTARPGSLDAEAGVSQAFGPKPAYPEHKLVHELWLDRAAGLDDPALILPPDSGSRSVAKRITHEELLQAVLQLAGTLRELGVNPGDMVALCLQRSFSQVIAIFAVLAAGGCYLPIDAHAPSGRKRVLLQDSEALLVVSEKTLPDAGRLALELGLTYVAMQPTLASCFKVVHESPLHRPVVSAEQRRPSMSDPAMLIYTSGTSGAPKGIVYDHRHLLHGAWFWAEEHGINNKSVQLLKSPYFWAVMEWEIFPTLIRGGSLVVASDEGHKQPEYLAEIIRVRHVIINDTRSWIAAALVCPIYADAGNRPPHQEAADFFLRVDRPRGPRGFIQALKEPLCSGMGKLLGRQLDVFAEHLRIDRKRNREDQDATDKRIHDIRQQLQDNTYDIESHGRINAHLLQKKLQEDARVASLSLTLEGFPRDASEQDRTAFAEWMLQQANSKDRDSTISLMNTRGELSNIIVMKFSSGWHRNQVFQWFLESYIRRKQQLWWWSMSTGRETQNEIRVRKTLSEDARMRGATGKGGKTGKGKTKRGEEEAAAGRAAQEAPEVEDVTVEDALRLQSRPQEGRHLGYGEWLEEDVWVPEELPSVEENDDTFEARQTSRVIPPTEWSWTEPAVTVDGDNATHAPTTVFTSSSEEEEKPKVGGGNEERSQGLRAAAAGALSSRLESGRTGQSKASNSEAGGKPRSKEQRLTDFGQSGTESKAEEGGNSSKEEAGTTLEELTEGLQRANVAYEQQQKRAAEAESRLAKAMYTFLIQYCVGLAKALSKPTFPGEISQWSTALHQWEAELREFERTYKTAFSEDEKVSILAHVAPKELQQSIFMHSDALDSYNKIREYIEQYLINRNLWKRPQGSQFGLTKAANKNAEDPTDDGGPRPMDIGALKGDRGKGKGERARDGKGKDDWKDKEKEKWNGKGSWNGKGNWDNKDSKGKGKKGKEGKGKGGNDKGKGKGKQGEGKGKGNNPHAGKQCHICHRHGHIAADCWWKVGAVDAEAATDTGGTGGSGNTKDNTSSSNTAVGSVFEGTQRIARWSDEDVIFTVGDSIVSAVGPEQLGCRHLLVDSGACESVAKFGDFSAEIDSSKAKPLFSVQGTPLKVYGKQYPQVMFGQTSGSVEMTVTDAAESLVSVHSLVAKGHKVVFSPGGCYLETRAGDTVPLELHGKRWYLKVMDKTESSTPVRGRIAPIGDEPDFGPREPDRWKREVKDGDEYLIREHNNPRKRLFAPRVKDLPVPLERIESGRLTKMIFEDDGSRREDRSMWEDKRYAMREFKHAWLGETWFRLKPERAEEGAAAEEQPSHEDEWMQGLDEAYEEEAAGGEEAHERIVEDDEDAEERLMIDDESGEKKAKAIKAPKEPTAAEVEEHNLHHANFESWCPVCVMGQGKSKQHRRVKEDPKEHIIYSDYMFFTKEGTEVSKEDSEKKKAGLVTVLTAICKESQYPFALVLPSKASVDYASKAMMSWIKDLKWDKVVIQFDQESALNKIYEKVKAGMGDTVTLRRSPRYSSQSLADGEMVNGLIAGKVRTWLAEVSEKYKMKIGCDSVLFPWIVRHSAWTLARFHINHSKTTAFRIVNGYDYLGEMMVFGQVAMAKYPKQMDKSAPRWIRGVYVGKNAVGDEHLLLTEAGVQTCRTVRRLPESSQYSSEVLEKARGVPWNRYLGIATSRAQQEKSENKAVAVPELEAAETYDFGSSGEKEVVFVPTPAAPALEKRGERTTASEPESKRARVEPAEAQQPAGDTAGPSGGPARFNIATPDASMGTGSQDLNDSLYSPSIPGDMAQDMVSCISNDGEWNGASTCLGKEDYEYYKKWLKQNEGLFNSNMVSNIMDYLDTMQMDERELKRARKEELRKLNEVYGAFTPRDRRQLSKDLTVFGHKWVDKVTEGVAKSRLTCQDFKKKQEANEKHSSEYPSNFCPTPHATSRKLLEVYSLATQMPRVKADLSSAFLIARDGGDARGQPVLMRPPKEWLEEYDEWFAKARPEIQEQMREVPKEEILWQVDGNLYGRQSAAAQYRDRLEEILTKELPKEKYFFKRGKLDACVFRCTCTGIVLVHHIDDFDVCGPADLLQDLLQVQLPKCGCKLKMGELEWPGEASTSTSEFLGRKKILVENAVVTLPNEKHATDILRMLGLENAKPSPVPGKKLNLSDNKPLDGKAKEIFASCVGSATYLSQDRPDIKFACKELAKRIRDPRECDMQNLKVLGRYLRGTMQVGHVTKLNEQVDPVAGIPLQGFCDSDWAGDKEDRKSTSGQVIVLGGTVVETSARTQQGTPATSSGEAEVRALTQCAQDLVFVRNLGVEDFGMSIDVPRLFCDSSAAIQVARRLGVGKMRHIDLGHLYIQELVREKRVIVQKIKGTENPSNALTKHLATGAEAEEAREMLGLVTLDKQGLDKHVSKNTMQSVGALASWKKWQPQQCTRLSTKQLVSAVKVGLFPLRKNETKNGFEFYPSWNENAIRKKYSHDYLVWLHFSYSTASCDVFVDEQIFDEVQAHFENKLEAISYNTGRGKGKGKAKERGGEERKGSSKGMYAAMDFAFDPKIPFWCKFVSVHDWRNNIQVQQALKDEDKAQAMMDTFEG</sequence>
<feature type="compositionally biased region" description="Basic and acidic residues" evidence="2">
    <location>
        <begin position="2754"/>
        <end position="2765"/>
    </location>
</feature>
<feature type="compositionally biased region" description="Low complexity" evidence="2">
    <location>
        <begin position="1255"/>
        <end position="1266"/>
    </location>
</feature>
<dbReference type="GO" id="GO:0044550">
    <property type="term" value="P:secondary metabolite biosynthetic process"/>
    <property type="evidence" value="ECO:0007669"/>
    <property type="project" value="TreeGrafter"/>
</dbReference>
<feature type="compositionally biased region" description="Low complexity" evidence="2">
    <location>
        <begin position="1163"/>
        <end position="1172"/>
    </location>
</feature>
<gene>
    <name evidence="5" type="primary">lgrA</name>
    <name evidence="5" type="ORF">AK812_SmicGene11510</name>
</gene>
<evidence type="ECO:0000313" key="6">
    <source>
        <dbReference type="Proteomes" id="UP000186817"/>
    </source>
</evidence>
<feature type="region of interest" description="Disordered" evidence="2">
    <location>
        <begin position="1109"/>
        <end position="1215"/>
    </location>
</feature>
<feature type="region of interest" description="Disordered" evidence="2">
    <location>
        <begin position="2746"/>
        <end position="2766"/>
    </location>
</feature>
<dbReference type="GO" id="GO:0043041">
    <property type="term" value="P:amino acid activation for nonribosomal peptide biosynthetic process"/>
    <property type="evidence" value="ECO:0007669"/>
    <property type="project" value="TreeGrafter"/>
</dbReference>
<evidence type="ECO:0000256" key="3">
    <source>
        <dbReference type="SAM" id="Phobius"/>
    </source>
</evidence>
<keyword evidence="3" id="KW-0472">Membrane</keyword>
<dbReference type="Proteomes" id="UP000186817">
    <property type="component" value="Unassembled WGS sequence"/>
</dbReference>
<feature type="region of interest" description="Disordered" evidence="2">
    <location>
        <begin position="1948"/>
        <end position="2009"/>
    </location>
</feature>
<feature type="domain" description="AMP-dependent synthetase/ligase" evidence="4">
    <location>
        <begin position="305"/>
        <end position="526"/>
    </location>
</feature>
<feature type="region of interest" description="Disordered" evidence="2">
    <location>
        <begin position="1"/>
        <end position="21"/>
    </location>
</feature>
<feature type="compositionally biased region" description="Polar residues" evidence="2">
    <location>
        <begin position="919"/>
        <end position="929"/>
    </location>
</feature>
<feature type="compositionally biased region" description="Basic and acidic residues" evidence="2">
    <location>
        <begin position="1953"/>
        <end position="1974"/>
    </location>
</feature>
<keyword evidence="3" id="KW-0812">Transmembrane</keyword>
<feature type="region of interest" description="Disordered" evidence="2">
    <location>
        <begin position="1245"/>
        <end position="1267"/>
    </location>
</feature>
<dbReference type="EMBL" id="LSRX01000188">
    <property type="protein sequence ID" value="OLQ05313.1"/>
    <property type="molecule type" value="Genomic_DNA"/>
</dbReference>
<organism evidence="5 6">
    <name type="scientific">Symbiodinium microadriaticum</name>
    <name type="common">Dinoflagellate</name>
    <name type="synonym">Zooxanthella microadriatica</name>
    <dbReference type="NCBI Taxonomy" id="2951"/>
    <lineage>
        <taxon>Eukaryota</taxon>
        <taxon>Sar</taxon>
        <taxon>Alveolata</taxon>
        <taxon>Dinophyceae</taxon>
        <taxon>Suessiales</taxon>
        <taxon>Symbiodiniaceae</taxon>
        <taxon>Symbiodinium</taxon>
    </lineage>
</organism>
<dbReference type="CDD" id="cd09272">
    <property type="entry name" value="RNase_HI_RT_Ty1"/>
    <property type="match status" value="1"/>
</dbReference>
<name>A0A1Q9ED09_SYMMI</name>
<dbReference type="Gene3D" id="3.40.50.980">
    <property type="match status" value="2"/>
</dbReference>
<keyword evidence="3" id="KW-1133">Transmembrane helix</keyword>
<evidence type="ECO:0000256" key="1">
    <source>
        <dbReference type="SAM" id="Coils"/>
    </source>
</evidence>
<keyword evidence="1" id="KW-0175">Coiled coil</keyword>
<feature type="region of interest" description="Disordered" evidence="2">
    <location>
        <begin position="862"/>
        <end position="966"/>
    </location>
</feature>
<feature type="region of interest" description="Disordered" evidence="2">
    <location>
        <begin position="1425"/>
        <end position="1444"/>
    </location>
</feature>
<dbReference type="Pfam" id="PF00501">
    <property type="entry name" value="AMP-binding"/>
    <property type="match status" value="1"/>
</dbReference>
<feature type="coiled-coil region" evidence="1">
    <location>
        <begin position="968"/>
        <end position="1051"/>
    </location>
</feature>
<dbReference type="OrthoDB" id="437354at2759"/>
<dbReference type="InterPro" id="IPR000873">
    <property type="entry name" value="AMP-dep_synth/lig_dom"/>
</dbReference>
<keyword evidence="6" id="KW-1185">Reference proteome</keyword>
<dbReference type="InterPro" id="IPR020845">
    <property type="entry name" value="AMP-binding_CS"/>
</dbReference>
<dbReference type="GO" id="GO:0005737">
    <property type="term" value="C:cytoplasm"/>
    <property type="evidence" value="ECO:0007669"/>
    <property type="project" value="TreeGrafter"/>
</dbReference>
<protein>
    <submittedName>
        <fullName evidence="5">Linear gramicidin synthase subunit A</fullName>
    </submittedName>
</protein>